<feature type="domain" description="DNA replication factor Dna2 N-terminal" evidence="25">
    <location>
        <begin position="788"/>
        <end position="1029"/>
    </location>
</feature>
<dbReference type="PANTHER" id="PTHR10887:SF433">
    <property type="entry name" value="DNA REPLICATION ATP-DEPENDENT HELICASE_NUCLEASE DNA2"/>
    <property type="match status" value="1"/>
</dbReference>
<dbReference type="Pfam" id="PF01930">
    <property type="entry name" value="Cas_Cas4"/>
    <property type="match status" value="1"/>
</dbReference>
<organism evidence="28 29">
    <name type="scientific">Magnusiomyces paraingens</name>
    <dbReference type="NCBI Taxonomy" id="2606893"/>
    <lineage>
        <taxon>Eukaryota</taxon>
        <taxon>Fungi</taxon>
        <taxon>Dikarya</taxon>
        <taxon>Ascomycota</taxon>
        <taxon>Saccharomycotina</taxon>
        <taxon>Dipodascomycetes</taxon>
        <taxon>Dipodascales</taxon>
        <taxon>Dipodascaceae</taxon>
        <taxon>Magnusiomyces</taxon>
    </lineage>
</organism>
<evidence type="ECO:0000259" key="27">
    <source>
        <dbReference type="Pfam" id="PF13087"/>
    </source>
</evidence>
<comment type="similarity">
    <text evidence="3">Belongs to the DNA2/NAM7 helicase family.</text>
</comment>
<keyword evidence="15" id="KW-0067">ATP-binding</keyword>
<dbReference type="GO" id="GO:0003677">
    <property type="term" value="F:DNA binding"/>
    <property type="evidence" value="ECO:0007669"/>
    <property type="project" value="UniProtKB-KW"/>
</dbReference>
<evidence type="ECO:0000256" key="2">
    <source>
        <dbReference type="ARBA" id="ARBA00004123"/>
    </source>
</evidence>
<dbReference type="GO" id="GO:0006302">
    <property type="term" value="P:double-strand break repair"/>
    <property type="evidence" value="ECO:0007669"/>
    <property type="project" value="UniProtKB-ARBA"/>
</dbReference>
<feature type="compositionally biased region" description="Polar residues" evidence="23">
    <location>
        <begin position="1828"/>
        <end position="1853"/>
    </location>
</feature>
<evidence type="ECO:0000256" key="23">
    <source>
        <dbReference type="SAM" id="MobiDB-lite"/>
    </source>
</evidence>
<evidence type="ECO:0000256" key="11">
    <source>
        <dbReference type="ARBA" id="ARBA00022759"/>
    </source>
</evidence>
<evidence type="ECO:0000256" key="16">
    <source>
        <dbReference type="ARBA" id="ARBA00023004"/>
    </source>
</evidence>
<evidence type="ECO:0000256" key="19">
    <source>
        <dbReference type="ARBA" id="ARBA00023204"/>
    </source>
</evidence>
<dbReference type="EC" id="3.6.4.12" evidence="4"/>
<keyword evidence="19" id="KW-0234">DNA repair</keyword>
<protein>
    <recommendedName>
        <fullName evidence="5">DNA replication ATP-dependent helicase/nuclease DNA2</fullName>
        <ecNumber evidence="4">3.6.4.12</ecNumber>
    </recommendedName>
</protein>
<evidence type="ECO:0000256" key="14">
    <source>
        <dbReference type="ARBA" id="ARBA00022806"/>
    </source>
</evidence>
<dbReference type="InterPro" id="IPR022765">
    <property type="entry name" value="Dna2/Cas4_DUF83"/>
</dbReference>
<keyword evidence="13" id="KW-0378">Hydrolase</keyword>
<evidence type="ECO:0000256" key="17">
    <source>
        <dbReference type="ARBA" id="ARBA00023014"/>
    </source>
</evidence>
<dbReference type="Gene3D" id="3.90.320.10">
    <property type="match status" value="1"/>
</dbReference>
<evidence type="ECO:0000259" key="24">
    <source>
        <dbReference type="Pfam" id="PF01930"/>
    </source>
</evidence>
<evidence type="ECO:0000256" key="8">
    <source>
        <dbReference type="ARBA" id="ARBA00022722"/>
    </source>
</evidence>
<dbReference type="GeneID" id="43582427"/>
<keyword evidence="6" id="KW-0004">4Fe-4S</keyword>
<evidence type="ECO:0000313" key="29">
    <source>
        <dbReference type="Proteomes" id="UP000398389"/>
    </source>
</evidence>
<dbReference type="CDD" id="cd18808">
    <property type="entry name" value="SF1_C_Upf1"/>
    <property type="match status" value="1"/>
</dbReference>
<keyword evidence="12" id="KW-0227">DNA damage</keyword>
<keyword evidence="21" id="KW-0511">Multifunctional enzyme</keyword>
<dbReference type="InterPro" id="IPR014808">
    <property type="entry name" value="DNA_replication_fac_Dna2_N"/>
</dbReference>
<gene>
    <name evidence="28" type="ORF">SAPINGB_P003610</name>
</gene>
<dbReference type="InterPro" id="IPR027417">
    <property type="entry name" value="P-loop_NTPase"/>
</dbReference>
<evidence type="ECO:0000256" key="9">
    <source>
        <dbReference type="ARBA" id="ARBA00022723"/>
    </source>
</evidence>
<feature type="domain" description="DNA2/NAM7 helicase-like C-terminal" evidence="27">
    <location>
        <begin position="1572"/>
        <end position="1784"/>
    </location>
</feature>
<dbReference type="GO" id="GO:0071932">
    <property type="term" value="P:replication fork reversal"/>
    <property type="evidence" value="ECO:0007669"/>
    <property type="project" value="TreeGrafter"/>
</dbReference>
<comment type="subcellular location">
    <subcellularLocation>
        <location evidence="2">Nucleus</location>
    </subcellularLocation>
</comment>
<keyword evidence="11" id="KW-0255">Endonuclease</keyword>
<evidence type="ECO:0000256" key="10">
    <source>
        <dbReference type="ARBA" id="ARBA00022741"/>
    </source>
</evidence>
<dbReference type="Pfam" id="PF13086">
    <property type="entry name" value="AAA_11"/>
    <property type="match status" value="2"/>
</dbReference>
<keyword evidence="16" id="KW-0408">Iron</keyword>
<dbReference type="InterPro" id="IPR026851">
    <property type="entry name" value="Dna2/JHS1_DEXXQ-box"/>
</dbReference>
<comment type="catalytic activity">
    <reaction evidence="22">
        <text>ATP + H2O = ADP + phosphate + H(+)</text>
        <dbReference type="Rhea" id="RHEA:13065"/>
        <dbReference type="ChEBI" id="CHEBI:15377"/>
        <dbReference type="ChEBI" id="CHEBI:15378"/>
        <dbReference type="ChEBI" id="CHEBI:30616"/>
        <dbReference type="ChEBI" id="CHEBI:43474"/>
        <dbReference type="ChEBI" id="CHEBI:456216"/>
        <dbReference type="EC" id="3.6.4.12"/>
    </reaction>
</comment>
<dbReference type="Pfam" id="PF13087">
    <property type="entry name" value="AAA_12"/>
    <property type="match status" value="1"/>
</dbReference>
<dbReference type="GO" id="GO:0005634">
    <property type="term" value="C:nucleus"/>
    <property type="evidence" value="ECO:0007669"/>
    <property type="project" value="UniProtKB-SubCell"/>
</dbReference>
<dbReference type="Proteomes" id="UP000398389">
    <property type="component" value="Unassembled WGS sequence"/>
</dbReference>
<evidence type="ECO:0000256" key="15">
    <source>
        <dbReference type="ARBA" id="ARBA00022840"/>
    </source>
</evidence>
<dbReference type="GO" id="GO:0051539">
    <property type="term" value="F:4 iron, 4 sulfur cluster binding"/>
    <property type="evidence" value="ECO:0007669"/>
    <property type="project" value="UniProtKB-KW"/>
</dbReference>
<dbReference type="InterPro" id="IPR047187">
    <property type="entry name" value="SF1_C_Upf1"/>
</dbReference>
<evidence type="ECO:0000256" key="6">
    <source>
        <dbReference type="ARBA" id="ARBA00022485"/>
    </source>
</evidence>
<evidence type="ECO:0000256" key="3">
    <source>
        <dbReference type="ARBA" id="ARBA00007913"/>
    </source>
</evidence>
<name>A0A5E8BR43_9ASCO</name>
<keyword evidence="18" id="KW-0238">DNA-binding</keyword>
<evidence type="ECO:0000256" key="22">
    <source>
        <dbReference type="ARBA" id="ARBA00047995"/>
    </source>
</evidence>
<dbReference type="EMBL" id="CABVLU010000003">
    <property type="protein sequence ID" value="VVT53511.1"/>
    <property type="molecule type" value="Genomic_DNA"/>
</dbReference>
<dbReference type="SUPFAM" id="SSF52540">
    <property type="entry name" value="P-loop containing nucleoside triphosphate hydrolases"/>
    <property type="match status" value="1"/>
</dbReference>
<keyword evidence="8" id="KW-0540">Nuclease</keyword>
<dbReference type="FunFam" id="3.40.50.300:FF:000721">
    <property type="entry name" value="DNA replication ATP-dependent helicase/nuclease DNA2"/>
    <property type="match status" value="1"/>
</dbReference>
<dbReference type="GO" id="GO:0046872">
    <property type="term" value="F:metal ion binding"/>
    <property type="evidence" value="ECO:0007669"/>
    <property type="project" value="UniProtKB-KW"/>
</dbReference>
<dbReference type="InterPro" id="IPR041679">
    <property type="entry name" value="DNA2/NAM7-like_C"/>
</dbReference>
<feature type="region of interest" description="Disordered" evidence="23">
    <location>
        <begin position="1818"/>
        <end position="1869"/>
    </location>
</feature>
<sequence length="1903" mass="214649">MKIIILIAKHKTNRSTSTVLSSQKATNLNSVDTYKEEKHFLKDSLSLSEAVHNDNVDYFLEDNSRFRKGPILNSEIDIVRSTKRAKISNHESNDCSNIIEGKCVSENENESMFNVSPDRKLVLGGSNVQGKSKSLFGISWGITRLSSEDTLKNLNESTQDMNKKSQLPKIVLENDYKKTNEPCALECNKSAISSNTNITVTGSLDISKRLDPDSELRAKFNYHLSSNNTNTNIGSNFQNEAKDNDNFLNCIPPATCPQNTLKKNTIPINSNKKLNEETFSFGLNVTDPDKLKGTSTSFQKAGRSKSDAPEFFSPTKPVEAFSKTLMCSPDYLRRDIGLNRNSDANELDSMKTYHSQIPVLNPESLELSPIFCKTNDNLIKNFSPPLIKSRIGLRRSKSSEHIDDPKSGAHAEILNLANKIVNNTEYNDVKLLLSNSNTNNEETKDLMASNLPVLVNSISLAEVKVDLPKQKQMESLNLKHMEVPRKDLQTFFTKSAPSNNSNSEITDERTIQRSILALTTNNEFNEFNDFNEGDSTKPIFVIAKNEDDSTNSAKNQSLSMKITSTSPELNKNDKQISNLDSNSDWDNDIDDDLINEAFTSLSKPVKAVTLSEIIPSQSVTTVECKYPQMINEERQTNPLKHIDSISTQKENSKPENFDKDFDEDFDEDFDKDFDEETMKELQGFFDSSPIAKKNENTISNTRSVVDERDTANSLAQSIEHTPFDKKYLSSSFLDIRNIPKTRGRVPTQPPPAIKSLLKNPNLLRYYVFSITETPTSANHHQYDIIAIDQYEKRTKIILRDQWTECPPSVNDIVHVIIKPRHRYNQCNTYSPKNTGSIDISNSLDSANNNKTYINNLDKFEREIIVDRENNIFIACPDVLVIATAVAQSFSCIRKVVLQSRVRLPDGKPSPPMVYGNMIHQLIQSCMIDNSFEESYTFKKVDEIVDSHLESLFLCDINKEAAVNYMKEKIPVILQWGLKYMKDSLNPNSKTHVHGDNNFEKLAIRQVIDVEESIMAPTYGIKGTIDAVANITTAFTNKNSFDFKPNSLPIERFVPIEIKTGRRMDASHFAQISLYNLLIDEKYNFFSGEVRGILIYTETAETYQVPCISNELRDVIIARNKLATSMKNKLQSLPEPTDHKDTYCSNCEYFNSCVLYNNVVENQTAKDFGDLFEESYQSLIKSIGLPEREFFLKWDRLLAKEEGEMEGHSKELWTMISSDREDLGRCFAHVKLQNLVSSGGYVYNFERFSSHDGPFNIDESFISIGESVFITDEETNAVITRGIFYGGTPSQIQIHFSSPIISPWDTDTPLNKDFNSAHRQPFSVNNGCSLTNFSKRKLRIDLDEFTSSLALARRNIIELVLQKDDDSKLRKLILHNEAPSFTPMFPSYTIPGLKEGRVGFNLDQLKAIDRVIKSDPCTLILGMPGTGKTTTIAALIDTLVNLGKSVLLASYTNSAVDNILLKIKDSGYDILRIGRLSSVHRDVRKFVPGNIKEKGDIERLYMSPRVVASTCLGIRHWVFSKRSFDYCIIDEASQVTLPVCIGPLMLATKFVLVGDHYQLSPLVKNSEALDGGLDISLFKYLNDKYPQSVVNLEHQYRMCKEIMVLSNSLIYEGRLKCGSKKAAFQYLPIPLENGIDHWKSKNLSSQNDWLSWVLDENRKVLFLDTHNIPNSAETNKDELLQNKMEATLVYMIVEAFCASGVSESNLGVISVYKSQLRLINSMLKHRKKVERLTADQFQGKDKDCVIISLVRSNSQNQIGDLLQDWRRLNVAFTRAKSKLIIIGSRKTLETASALKAFLKLLDDNNWSYVLPSSADKSYKIPVPKKTPRSQHSSGSTQSQDIDNTSIGQNIQTNSRFRKSSELEEFGTSCQRKPARFGPGIGAHIGKLGPVTLNTLAELGVKPKK</sequence>
<evidence type="ECO:0000256" key="12">
    <source>
        <dbReference type="ARBA" id="ARBA00022763"/>
    </source>
</evidence>
<evidence type="ECO:0000256" key="20">
    <source>
        <dbReference type="ARBA" id="ARBA00023242"/>
    </source>
</evidence>
<dbReference type="FunFam" id="3.40.50.300:FF:000789">
    <property type="entry name" value="DNA replication ATP-dependent helicase/nuclease DNA2"/>
    <property type="match status" value="1"/>
</dbReference>
<dbReference type="InterPro" id="IPR045055">
    <property type="entry name" value="DNA2/NAM7-like"/>
</dbReference>
<evidence type="ECO:0000256" key="1">
    <source>
        <dbReference type="ARBA" id="ARBA00001966"/>
    </source>
</evidence>
<dbReference type="InterPro" id="IPR041677">
    <property type="entry name" value="DNA2/NAM7_AAA_11"/>
</dbReference>
<dbReference type="CDD" id="cd18041">
    <property type="entry name" value="DEXXQc_DNA2"/>
    <property type="match status" value="1"/>
</dbReference>
<accession>A0A5E8BR43</accession>
<dbReference type="PANTHER" id="PTHR10887">
    <property type="entry name" value="DNA2/NAM7 HELICASE FAMILY"/>
    <property type="match status" value="1"/>
</dbReference>
<proteinExistence type="inferred from homology"/>
<keyword evidence="10" id="KW-0547">Nucleotide-binding</keyword>
<evidence type="ECO:0000256" key="7">
    <source>
        <dbReference type="ARBA" id="ARBA00022705"/>
    </source>
</evidence>
<dbReference type="GO" id="GO:0005737">
    <property type="term" value="C:cytoplasm"/>
    <property type="evidence" value="ECO:0007669"/>
    <property type="project" value="TreeGrafter"/>
</dbReference>
<dbReference type="GO" id="GO:0005524">
    <property type="term" value="F:ATP binding"/>
    <property type="evidence" value="ECO:0007669"/>
    <property type="project" value="UniProtKB-KW"/>
</dbReference>
<dbReference type="Gene3D" id="3.40.50.300">
    <property type="entry name" value="P-loop containing nucleotide triphosphate hydrolases"/>
    <property type="match status" value="2"/>
</dbReference>
<dbReference type="GO" id="GO:0006273">
    <property type="term" value="P:lagging strand elongation"/>
    <property type="evidence" value="ECO:0007669"/>
    <property type="project" value="UniProtKB-ARBA"/>
</dbReference>
<comment type="cofactor">
    <cofactor evidence="1">
        <name>[4Fe-4S] cluster</name>
        <dbReference type="ChEBI" id="CHEBI:49883"/>
    </cofactor>
</comment>
<keyword evidence="14" id="KW-0347">Helicase</keyword>
<dbReference type="GO" id="GO:0017116">
    <property type="term" value="F:single-stranded DNA helicase activity"/>
    <property type="evidence" value="ECO:0007669"/>
    <property type="project" value="InterPro"/>
</dbReference>
<dbReference type="OrthoDB" id="6513042at2759"/>
<evidence type="ECO:0000313" key="28">
    <source>
        <dbReference type="EMBL" id="VVT53511.1"/>
    </source>
</evidence>
<evidence type="ECO:0000256" key="4">
    <source>
        <dbReference type="ARBA" id="ARBA00012551"/>
    </source>
</evidence>
<keyword evidence="20" id="KW-0539">Nucleus</keyword>
<evidence type="ECO:0000256" key="13">
    <source>
        <dbReference type="ARBA" id="ARBA00022801"/>
    </source>
</evidence>
<dbReference type="GO" id="GO:0000014">
    <property type="term" value="F:single-stranded DNA endodeoxyribonuclease activity"/>
    <property type="evidence" value="ECO:0007669"/>
    <property type="project" value="UniProtKB-ARBA"/>
</dbReference>
<feature type="domain" description="DNA2/NAM7 helicase helicase" evidence="26">
    <location>
        <begin position="1399"/>
        <end position="1485"/>
    </location>
</feature>
<feature type="region of interest" description="Disordered" evidence="23">
    <location>
        <begin position="635"/>
        <end position="662"/>
    </location>
</feature>
<feature type="compositionally biased region" description="Basic and acidic residues" evidence="23">
    <location>
        <begin position="650"/>
        <end position="659"/>
    </location>
</feature>
<evidence type="ECO:0000256" key="5">
    <source>
        <dbReference type="ARBA" id="ARBA00021516"/>
    </source>
</evidence>
<evidence type="ECO:0000256" key="18">
    <source>
        <dbReference type="ARBA" id="ARBA00023125"/>
    </source>
</evidence>
<keyword evidence="17" id="KW-0411">Iron-sulfur</keyword>
<dbReference type="GO" id="GO:0017108">
    <property type="term" value="F:5'-flap endonuclease activity"/>
    <property type="evidence" value="ECO:0007669"/>
    <property type="project" value="TreeGrafter"/>
</dbReference>
<dbReference type="RefSeq" id="XP_031854218.1">
    <property type="nucleotide sequence ID" value="XM_031998327.1"/>
</dbReference>
<keyword evidence="29" id="KW-1185">Reference proteome</keyword>
<dbReference type="InterPro" id="IPR011604">
    <property type="entry name" value="PDDEXK-like_dom_sf"/>
</dbReference>
<evidence type="ECO:0000259" key="26">
    <source>
        <dbReference type="Pfam" id="PF13086"/>
    </source>
</evidence>
<keyword evidence="7" id="KW-0235">DNA replication</keyword>
<feature type="domain" description="DNA2/NAM7 helicase helicase" evidence="26">
    <location>
        <begin position="1500"/>
        <end position="1564"/>
    </location>
</feature>
<feature type="domain" description="DUF83" evidence="24">
    <location>
        <begin position="1051"/>
        <end position="1153"/>
    </location>
</feature>
<evidence type="ECO:0000259" key="25">
    <source>
        <dbReference type="Pfam" id="PF08696"/>
    </source>
</evidence>
<dbReference type="Pfam" id="PF08696">
    <property type="entry name" value="Dna2"/>
    <property type="match status" value="1"/>
</dbReference>
<dbReference type="GO" id="GO:0035861">
    <property type="term" value="C:site of double-strand break"/>
    <property type="evidence" value="ECO:0007669"/>
    <property type="project" value="UniProtKB-ARBA"/>
</dbReference>
<reference evidence="28 29" key="1">
    <citation type="submission" date="2019-09" db="EMBL/GenBank/DDBJ databases">
        <authorList>
            <person name="Brejova B."/>
        </authorList>
    </citation>
    <scope>NUCLEOTIDE SEQUENCE [LARGE SCALE GENOMIC DNA]</scope>
</reference>
<evidence type="ECO:0000256" key="21">
    <source>
        <dbReference type="ARBA" id="ARBA00023268"/>
    </source>
</evidence>
<keyword evidence="9" id="KW-0479">Metal-binding</keyword>